<dbReference type="Gene3D" id="2.170.150.70">
    <property type="match status" value="1"/>
</dbReference>
<evidence type="ECO:0000256" key="1">
    <source>
        <dbReference type="ARBA" id="ARBA00005495"/>
    </source>
</evidence>
<dbReference type="InterPro" id="IPR052355">
    <property type="entry name" value="CENP-V-like"/>
</dbReference>
<evidence type="ECO:0000313" key="6">
    <source>
        <dbReference type="Proteomes" id="UP000053617"/>
    </source>
</evidence>
<dbReference type="OrthoDB" id="2993351at2759"/>
<dbReference type="SUPFAM" id="SSF51316">
    <property type="entry name" value="Mss4-like"/>
    <property type="match status" value="1"/>
</dbReference>
<evidence type="ECO:0000256" key="2">
    <source>
        <dbReference type="ARBA" id="ARBA00022723"/>
    </source>
</evidence>
<dbReference type="Proteomes" id="UP000053617">
    <property type="component" value="Unassembled WGS sequence"/>
</dbReference>
<dbReference type="GO" id="GO:0016846">
    <property type="term" value="F:carbon-sulfur lyase activity"/>
    <property type="evidence" value="ECO:0007669"/>
    <property type="project" value="InterPro"/>
</dbReference>
<gene>
    <name evidence="5" type="ORF">Z518_05112</name>
</gene>
<accession>A0A0D2JD95</accession>
<dbReference type="PANTHER" id="PTHR28620:SF1">
    <property type="entry name" value="CENP-V_GFA DOMAIN-CONTAINING PROTEIN"/>
    <property type="match status" value="1"/>
</dbReference>
<dbReference type="GO" id="GO:0046872">
    <property type="term" value="F:metal ion binding"/>
    <property type="evidence" value="ECO:0007669"/>
    <property type="project" value="UniProtKB-KW"/>
</dbReference>
<evidence type="ECO:0000256" key="3">
    <source>
        <dbReference type="ARBA" id="ARBA00022833"/>
    </source>
</evidence>
<evidence type="ECO:0000259" key="4">
    <source>
        <dbReference type="PROSITE" id="PS51891"/>
    </source>
</evidence>
<organism evidence="5 6">
    <name type="scientific">Rhinocladiella mackenziei CBS 650.93</name>
    <dbReference type="NCBI Taxonomy" id="1442369"/>
    <lineage>
        <taxon>Eukaryota</taxon>
        <taxon>Fungi</taxon>
        <taxon>Dikarya</taxon>
        <taxon>Ascomycota</taxon>
        <taxon>Pezizomycotina</taxon>
        <taxon>Eurotiomycetes</taxon>
        <taxon>Chaetothyriomycetidae</taxon>
        <taxon>Chaetothyriales</taxon>
        <taxon>Herpotrichiellaceae</taxon>
        <taxon>Rhinocladiella</taxon>
    </lineage>
</organism>
<dbReference type="AlphaFoldDB" id="A0A0D2JD95"/>
<evidence type="ECO:0000313" key="5">
    <source>
        <dbReference type="EMBL" id="KIX07135.1"/>
    </source>
</evidence>
<comment type="similarity">
    <text evidence="1">Belongs to the Gfa family.</text>
</comment>
<dbReference type="PANTHER" id="PTHR28620">
    <property type="entry name" value="CENTROMERE PROTEIN V"/>
    <property type="match status" value="1"/>
</dbReference>
<feature type="domain" description="CENP-V/GFA" evidence="4">
    <location>
        <begin position="12"/>
        <end position="133"/>
    </location>
</feature>
<dbReference type="RefSeq" id="XP_013274271.1">
    <property type="nucleotide sequence ID" value="XM_013418817.1"/>
</dbReference>
<dbReference type="InterPro" id="IPR006913">
    <property type="entry name" value="CENP-V/GFA"/>
</dbReference>
<dbReference type="PROSITE" id="PS51891">
    <property type="entry name" value="CENP_V_GFA"/>
    <property type="match status" value="1"/>
</dbReference>
<keyword evidence="2" id="KW-0479">Metal-binding</keyword>
<dbReference type="HOGENOM" id="CLU_055491_7_2_1"/>
<protein>
    <recommendedName>
        <fullName evidence="4">CENP-V/GFA domain-containing protein</fullName>
    </recommendedName>
</protein>
<proteinExistence type="inferred from homology"/>
<dbReference type="VEuPathDB" id="FungiDB:Z518_05112"/>
<dbReference type="EMBL" id="KN847477">
    <property type="protein sequence ID" value="KIX07135.1"/>
    <property type="molecule type" value="Genomic_DNA"/>
</dbReference>
<keyword evidence="3" id="KW-0862">Zinc</keyword>
<name>A0A0D2JD95_9EURO</name>
<dbReference type="InterPro" id="IPR011057">
    <property type="entry name" value="Mss4-like_sf"/>
</dbReference>
<dbReference type="Pfam" id="PF04828">
    <property type="entry name" value="GFA"/>
    <property type="match status" value="1"/>
</dbReference>
<reference evidence="5 6" key="1">
    <citation type="submission" date="2015-01" db="EMBL/GenBank/DDBJ databases">
        <title>The Genome Sequence of Rhinocladiella mackenzie CBS 650.93.</title>
        <authorList>
            <consortium name="The Broad Institute Genomics Platform"/>
            <person name="Cuomo C."/>
            <person name="de Hoog S."/>
            <person name="Gorbushina A."/>
            <person name="Stielow B."/>
            <person name="Teixiera M."/>
            <person name="Abouelleil A."/>
            <person name="Chapman S.B."/>
            <person name="Priest M."/>
            <person name="Young S.K."/>
            <person name="Wortman J."/>
            <person name="Nusbaum C."/>
            <person name="Birren B."/>
        </authorList>
    </citation>
    <scope>NUCLEOTIDE SEQUENCE [LARGE SCALE GENOMIC DNA]</scope>
    <source>
        <strain evidence="5 6">CBS 650.93</strain>
    </source>
</reference>
<dbReference type="GeneID" id="25293183"/>
<sequence>MADSTTATKTPFTGSCHCGFIKYRAHLSLGDPPTATRCNCTVCLKQGFTGTRLASPSDFELLSPSSLSEVKDYQIRSKDVHKHFCGNCGIHVLGRGKYEYQGVTHEFCSLNILTLDQPQDGLDLSKFKIQYWDGRNDNWQGGTKDVPWPGGCV</sequence>
<keyword evidence="6" id="KW-1185">Reference proteome</keyword>